<feature type="compositionally biased region" description="Basic and acidic residues" evidence="1">
    <location>
        <begin position="95"/>
        <end position="113"/>
    </location>
</feature>
<organism evidence="2 3">
    <name type="scientific">Xylaria bambusicola</name>
    <dbReference type="NCBI Taxonomy" id="326684"/>
    <lineage>
        <taxon>Eukaryota</taxon>
        <taxon>Fungi</taxon>
        <taxon>Dikarya</taxon>
        <taxon>Ascomycota</taxon>
        <taxon>Pezizomycotina</taxon>
        <taxon>Sordariomycetes</taxon>
        <taxon>Xylariomycetidae</taxon>
        <taxon>Xylariales</taxon>
        <taxon>Xylariaceae</taxon>
        <taxon>Xylaria</taxon>
    </lineage>
</organism>
<comment type="caution">
    <text evidence="2">The sequence shown here is derived from an EMBL/GenBank/DDBJ whole genome shotgun (WGS) entry which is preliminary data.</text>
</comment>
<reference evidence="2 3" key="1">
    <citation type="submission" date="2023-10" db="EMBL/GenBank/DDBJ databases">
        <title>Draft genome sequence of Xylaria bambusicola isolate GMP-LS, the root and basal stem rot pathogen of sugarcane in Indonesia.</title>
        <authorList>
            <person name="Selvaraj P."/>
            <person name="Muralishankar V."/>
            <person name="Muruganantham S."/>
            <person name="Sp S."/>
            <person name="Haryani S."/>
            <person name="Lau K.J.X."/>
            <person name="Naqvi N.I."/>
        </authorList>
    </citation>
    <scope>NUCLEOTIDE SEQUENCE [LARGE SCALE GENOMIC DNA]</scope>
    <source>
        <strain evidence="2">GMP-LS</strain>
    </source>
</reference>
<accession>A0AAN7UB18</accession>
<dbReference type="Proteomes" id="UP001305414">
    <property type="component" value="Unassembled WGS sequence"/>
</dbReference>
<dbReference type="AlphaFoldDB" id="A0AAN7UB18"/>
<keyword evidence="3" id="KW-1185">Reference proteome</keyword>
<name>A0AAN7UB18_9PEZI</name>
<evidence type="ECO:0000313" key="3">
    <source>
        <dbReference type="Proteomes" id="UP001305414"/>
    </source>
</evidence>
<protein>
    <submittedName>
        <fullName evidence="2">Uncharacterized protein</fullName>
    </submittedName>
</protein>
<dbReference type="EMBL" id="JAWHQM010000002">
    <property type="protein sequence ID" value="KAK5624918.1"/>
    <property type="molecule type" value="Genomic_DNA"/>
</dbReference>
<evidence type="ECO:0000256" key="1">
    <source>
        <dbReference type="SAM" id="MobiDB-lite"/>
    </source>
</evidence>
<sequence length="154" mass="17029">MAIHQIVSLQLLIQSPNFTIDESLVAGLWKCWSHDWSNTPHGQCFTTLNDGKEISYDCATECHTSGASNTTEEPEDNECVKTGRQRTADMPNTEESVRARQDEGASVDLRQRGQEQGPDGVAQQKDTDGERRLRGIRSTELFSYGIDGGGQNGR</sequence>
<feature type="region of interest" description="Disordered" evidence="1">
    <location>
        <begin position="63"/>
        <end position="154"/>
    </location>
</feature>
<gene>
    <name evidence="2" type="ORF">RRF57_000634</name>
</gene>
<proteinExistence type="predicted"/>
<evidence type="ECO:0000313" key="2">
    <source>
        <dbReference type="EMBL" id="KAK5624918.1"/>
    </source>
</evidence>